<dbReference type="InterPro" id="IPR015942">
    <property type="entry name" value="Asp/Glu/hydantoin_racemase"/>
</dbReference>
<dbReference type="EC" id="5.1.1.3" evidence="2 7"/>
<evidence type="ECO:0000256" key="6">
    <source>
        <dbReference type="ARBA" id="ARBA00023316"/>
    </source>
</evidence>
<dbReference type="AlphaFoldDB" id="A0A516ITJ8"/>
<comment type="similarity">
    <text evidence="7">Belongs to the aspartate/glutamate racemases family.</text>
</comment>
<dbReference type="Pfam" id="PF01177">
    <property type="entry name" value="Asp_Glu_race"/>
    <property type="match status" value="1"/>
</dbReference>
<dbReference type="NCBIfam" id="TIGR00067">
    <property type="entry name" value="glut_race"/>
    <property type="match status" value="1"/>
</dbReference>
<proteinExistence type="inferred from homology"/>
<dbReference type="SUPFAM" id="SSF53681">
    <property type="entry name" value="Aspartate/glutamate racemase"/>
    <property type="match status" value="2"/>
</dbReference>
<comment type="pathway">
    <text evidence="7">Cell wall biogenesis; peptidoglycan biosynthesis.</text>
</comment>
<evidence type="ECO:0000256" key="7">
    <source>
        <dbReference type="HAMAP-Rule" id="MF_00258"/>
    </source>
</evidence>
<name>A0A516ITJ8_9SPHN</name>
<dbReference type="GO" id="GO:0009252">
    <property type="term" value="P:peptidoglycan biosynthetic process"/>
    <property type="evidence" value="ECO:0007669"/>
    <property type="project" value="UniProtKB-UniRule"/>
</dbReference>
<comment type="catalytic activity">
    <reaction evidence="1 7">
        <text>L-glutamate = D-glutamate</text>
        <dbReference type="Rhea" id="RHEA:12813"/>
        <dbReference type="ChEBI" id="CHEBI:29985"/>
        <dbReference type="ChEBI" id="CHEBI:29986"/>
        <dbReference type="EC" id="5.1.1.3"/>
    </reaction>
</comment>
<sequence>MKDGASTGTTRKVNVLVDPQSPLLFFDSGVGGLSVLAPTRAVLATAPIVYAADSAAFPYGRRTEEEIAARVPALLGRLVERYRPRLAVIACNTASTIALDHVRAALNIPVVGTVPAIKPAAEQSRSRVIGVLGTQATVRQPYVDDLAARFAADCTVIRHGSPELVELAEAKLAGRPVAIEAVRAAVQPMIDQPRGADIDVMVLACTHFPLLAAEMAEAFPGIAQVDGGPGIARRIAVLTEGQAWPREEVPAIAVFTDLAKAPPAASLKKFGLAELHGL</sequence>
<reference evidence="8 9" key="1">
    <citation type="submission" date="2019-07" db="EMBL/GenBank/DDBJ databases">
        <title>Sphingomonas AE3 Genome sequencing and assembly.</title>
        <authorList>
            <person name="Kim H."/>
        </authorList>
    </citation>
    <scope>NUCLEOTIDE SEQUENCE [LARGE SCALE GENOMIC DNA]</scope>
    <source>
        <strain evidence="8 9">AE3</strain>
    </source>
</reference>
<dbReference type="RefSeq" id="WP_147494648.1">
    <property type="nucleotide sequence ID" value="NZ_CP041659.1"/>
</dbReference>
<dbReference type="InterPro" id="IPR001920">
    <property type="entry name" value="Asp/Glu_race"/>
</dbReference>
<dbReference type="InterPro" id="IPR004391">
    <property type="entry name" value="Glu_race"/>
</dbReference>
<dbReference type="HAMAP" id="MF_00258">
    <property type="entry name" value="Glu_racemase"/>
    <property type="match status" value="1"/>
</dbReference>
<dbReference type="GO" id="GO:0008360">
    <property type="term" value="P:regulation of cell shape"/>
    <property type="evidence" value="ECO:0007669"/>
    <property type="project" value="UniProtKB-KW"/>
</dbReference>
<comment type="function">
    <text evidence="7">Provides the (R)-glutamate required for cell wall biosynthesis.</text>
</comment>
<evidence type="ECO:0000313" key="8">
    <source>
        <dbReference type="EMBL" id="QDP20200.1"/>
    </source>
</evidence>
<feature type="binding site" evidence="7">
    <location>
        <begin position="206"/>
        <end position="207"/>
    </location>
    <ligand>
        <name>substrate</name>
    </ligand>
</feature>
<evidence type="ECO:0000256" key="3">
    <source>
        <dbReference type="ARBA" id="ARBA00022960"/>
    </source>
</evidence>
<gene>
    <name evidence="7" type="primary">murI</name>
    <name evidence="8" type="ORF">FMM02_09695</name>
</gene>
<dbReference type="InterPro" id="IPR033134">
    <property type="entry name" value="Asp/Glu_racemase_AS_2"/>
</dbReference>
<dbReference type="PANTHER" id="PTHR21198">
    <property type="entry name" value="GLUTAMATE RACEMASE"/>
    <property type="match status" value="1"/>
</dbReference>
<keyword evidence="5 7" id="KW-0413">Isomerase</keyword>
<evidence type="ECO:0000256" key="5">
    <source>
        <dbReference type="ARBA" id="ARBA00023235"/>
    </source>
</evidence>
<keyword evidence="9" id="KW-1185">Reference proteome</keyword>
<dbReference type="OrthoDB" id="9801055at2"/>
<evidence type="ECO:0000313" key="9">
    <source>
        <dbReference type="Proteomes" id="UP000321857"/>
    </source>
</evidence>
<dbReference type="PROSITE" id="PS00924">
    <property type="entry name" value="ASP_GLU_RACEMASE_2"/>
    <property type="match status" value="1"/>
</dbReference>
<feature type="binding site" evidence="7">
    <location>
        <begin position="59"/>
        <end position="60"/>
    </location>
    <ligand>
        <name>substrate</name>
    </ligand>
</feature>
<dbReference type="GO" id="GO:0008881">
    <property type="term" value="F:glutamate racemase activity"/>
    <property type="evidence" value="ECO:0007669"/>
    <property type="project" value="UniProtKB-UniRule"/>
</dbReference>
<keyword evidence="6 7" id="KW-0961">Cell wall biogenesis/degradation</keyword>
<feature type="binding site" evidence="7">
    <location>
        <begin position="92"/>
        <end position="93"/>
    </location>
    <ligand>
        <name>substrate</name>
    </ligand>
</feature>
<evidence type="ECO:0000256" key="2">
    <source>
        <dbReference type="ARBA" id="ARBA00013090"/>
    </source>
</evidence>
<dbReference type="PROSITE" id="PS00923">
    <property type="entry name" value="ASP_GLU_RACEMASE_1"/>
    <property type="match status" value="1"/>
</dbReference>
<keyword evidence="3 7" id="KW-0133">Cell shape</keyword>
<dbReference type="PANTHER" id="PTHR21198:SF2">
    <property type="entry name" value="GLUTAMATE RACEMASE"/>
    <property type="match status" value="1"/>
</dbReference>
<feature type="active site" description="Proton donor/acceptor" evidence="7">
    <location>
        <position position="205"/>
    </location>
</feature>
<dbReference type="UniPathway" id="UPA00219"/>
<dbReference type="Proteomes" id="UP000321857">
    <property type="component" value="Chromosome"/>
</dbReference>
<feature type="active site" description="Proton donor/acceptor" evidence="7">
    <location>
        <position position="91"/>
    </location>
</feature>
<feature type="binding site" evidence="7">
    <location>
        <begin position="27"/>
        <end position="28"/>
    </location>
    <ligand>
        <name>substrate</name>
    </ligand>
</feature>
<evidence type="ECO:0000256" key="1">
    <source>
        <dbReference type="ARBA" id="ARBA00001602"/>
    </source>
</evidence>
<keyword evidence="4 7" id="KW-0573">Peptidoglycan synthesis</keyword>
<dbReference type="GO" id="GO:0071555">
    <property type="term" value="P:cell wall organization"/>
    <property type="evidence" value="ECO:0007669"/>
    <property type="project" value="UniProtKB-KW"/>
</dbReference>
<evidence type="ECO:0000256" key="4">
    <source>
        <dbReference type="ARBA" id="ARBA00022984"/>
    </source>
</evidence>
<dbReference type="InterPro" id="IPR018187">
    <property type="entry name" value="Asp/Glu_racemase_AS_1"/>
</dbReference>
<dbReference type="KEGG" id="sxa:FMM02_09695"/>
<organism evidence="8 9">
    <name type="scientific">Sphingomonas xanthus</name>
    <dbReference type="NCBI Taxonomy" id="2594473"/>
    <lineage>
        <taxon>Bacteria</taxon>
        <taxon>Pseudomonadati</taxon>
        <taxon>Pseudomonadota</taxon>
        <taxon>Alphaproteobacteria</taxon>
        <taxon>Sphingomonadales</taxon>
        <taxon>Sphingomonadaceae</taxon>
        <taxon>Sphingomonas</taxon>
    </lineage>
</organism>
<accession>A0A516ITJ8</accession>
<dbReference type="Gene3D" id="3.40.50.1860">
    <property type="match status" value="2"/>
</dbReference>
<protein>
    <recommendedName>
        <fullName evidence="2 7">Glutamate racemase</fullName>
        <ecNumber evidence="2 7">5.1.1.3</ecNumber>
    </recommendedName>
</protein>
<dbReference type="EMBL" id="CP041659">
    <property type="protein sequence ID" value="QDP20200.1"/>
    <property type="molecule type" value="Genomic_DNA"/>
</dbReference>